<comment type="caution">
    <text evidence="2">The sequence shown here is derived from an EMBL/GenBank/DDBJ whole genome shotgun (WGS) entry which is preliminary data.</text>
</comment>
<name>A0A4R8Q792_9PEZI</name>
<dbReference type="EMBL" id="QAPG01000101">
    <property type="protein sequence ID" value="TDZ31554.1"/>
    <property type="molecule type" value="Genomic_DNA"/>
</dbReference>
<feature type="region of interest" description="Disordered" evidence="1">
    <location>
        <begin position="1"/>
        <end position="34"/>
    </location>
</feature>
<proteinExistence type="predicted"/>
<evidence type="ECO:0000313" key="2">
    <source>
        <dbReference type="EMBL" id="TDZ31554.1"/>
    </source>
</evidence>
<dbReference type="AlphaFoldDB" id="A0A4R8Q792"/>
<evidence type="ECO:0000313" key="3">
    <source>
        <dbReference type="Proteomes" id="UP000295083"/>
    </source>
</evidence>
<keyword evidence="3" id="KW-1185">Reference proteome</keyword>
<accession>A0A4R8Q792</accession>
<protein>
    <submittedName>
        <fullName evidence="2">Uncharacterized protein</fullName>
    </submittedName>
</protein>
<reference evidence="2 3" key="1">
    <citation type="submission" date="2018-11" db="EMBL/GenBank/DDBJ databases">
        <title>Genome sequence and assembly of Colletotrichum spinosum.</title>
        <authorList>
            <person name="Gan P."/>
            <person name="Shirasu K."/>
        </authorList>
    </citation>
    <scope>NUCLEOTIDE SEQUENCE [LARGE SCALE GENOMIC DNA]</scope>
    <source>
        <strain evidence="2 3">CBS 515.97</strain>
    </source>
</reference>
<dbReference type="Proteomes" id="UP000295083">
    <property type="component" value="Unassembled WGS sequence"/>
</dbReference>
<organism evidence="2 3">
    <name type="scientific">Colletotrichum spinosum</name>
    <dbReference type="NCBI Taxonomy" id="1347390"/>
    <lineage>
        <taxon>Eukaryota</taxon>
        <taxon>Fungi</taxon>
        <taxon>Dikarya</taxon>
        <taxon>Ascomycota</taxon>
        <taxon>Pezizomycotina</taxon>
        <taxon>Sordariomycetes</taxon>
        <taxon>Hypocreomycetidae</taxon>
        <taxon>Glomerellales</taxon>
        <taxon>Glomerellaceae</taxon>
        <taxon>Colletotrichum</taxon>
        <taxon>Colletotrichum orbiculare species complex</taxon>
    </lineage>
</organism>
<gene>
    <name evidence="2" type="ORF">C8035_v001537</name>
</gene>
<sequence>MRPFLVTRKLTADVEKSQPSSAQRPRSGEPQAPSVAVRCLASPPQLLQHCSQEGHISTLWNIKSTNGSLDEDENAVPCIPGNAQRDTELVVVSASQPGALRRGSDIDQGLEYIGPLPLFAYRMSNVE</sequence>
<evidence type="ECO:0000256" key="1">
    <source>
        <dbReference type="SAM" id="MobiDB-lite"/>
    </source>
</evidence>